<dbReference type="Proteomes" id="UP000198625">
    <property type="component" value="Unassembled WGS sequence"/>
</dbReference>
<dbReference type="InterPro" id="IPR003812">
    <property type="entry name" value="Fido"/>
</dbReference>
<reference evidence="9 10" key="1">
    <citation type="submission" date="2016-10" db="EMBL/GenBank/DDBJ databases">
        <authorList>
            <person name="de Groot N.N."/>
        </authorList>
    </citation>
    <scope>NUCLEOTIDE SEQUENCE [LARGE SCALE GENOMIC DNA]</scope>
    <source>
        <strain evidence="9 10">DSM 21650</strain>
    </source>
</reference>
<keyword evidence="10" id="KW-1185">Reference proteome</keyword>
<dbReference type="PROSITE" id="PS51459">
    <property type="entry name" value="FIDO"/>
    <property type="match status" value="1"/>
</dbReference>
<evidence type="ECO:0000256" key="4">
    <source>
        <dbReference type="ARBA" id="ARBA00022840"/>
    </source>
</evidence>
<dbReference type="GO" id="GO:0051302">
    <property type="term" value="P:regulation of cell division"/>
    <property type="evidence" value="ECO:0007669"/>
    <property type="project" value="TreeGrafter"/>
</dbReference>
<comment type="catalytic activity">
    <reaction evidence="7">
        <text>L-tyrosyl-[protein] + ATP = O-(5'-adenylyl)-L-tyrosyl-[protein] + diphosphate</text>
        <dbReference type="Rhea" id="RHEA:54288"/>
        <dbReference type="Rhea" id="RHEA-COMP:10136"/>
        <dbReference type="Rhea" id="RHEA-COMP:13846"/>
        <dbReference type="ChEBI" id="CHEBI:30616"/>
        <dbReference type="ChEBI" id="CHEBI:33019"/>
        <dbReference type="ChEBI" id="CHEBI:46858"/>
        <dbReference type="ChEBI" id="CHEBI:83624"/>
        <dbReference type="EC" id="2.7.7.108"/>
    </reaction>
</comment>
<evidence type="ECO:0000256" key="2">
    <source>
        <dbReference type="ARBA" id="ARBA00022695"/>
    </source>
</evidence>
<accession>A0A1H3NVE4</accession>
<feature type="domain" description="Fido" evidence="8">
    <location>
        <begin position="49"/>
        <end position="198"/>
    </location>
</feature>
<evidence type="ECO:0000256" key="6">
    <source>
        <dbReference type="ARBA" id="ARBA00047939"/>
    </source>
</evidence>
<dbReference type="SUPFAM" id="SSF140931">
    <property type="entry name" value="Fic-like"/>
    <property type="match status" value="1"/>
</dbReference>
<gene>
    <name evidence="9" type="ORF">SAMN05660462_01278</name>
</gene>
<evidence type="ECO:0000256" key="1">
    <source>
        <dbReference type="ARBA" id="ARBA00022679"/>
    </source>
</evidence>
<dbReference type="EMBL" id="FNQE01000011">
    <property type="protein sequence ID" value="SDY92862.1"/>
    <property type="molecule type" value="Genomic_DNA"/>
</dbReference>
<dbReference type="InterPro" id="IPR036597">
    <property type="entry name" value="Fido-like_dom_sf"/>
</dbReference>
<dbReference type="Gene3D" id="1.10.3290.10">
    <property type="entry name" value="Fido-like domain"/>
    <property type="match status" value="1"/>
</dbReference>
<dbReference type="PANTHER" id="PTHR39560">
    <property type="entry name" value="PROTEIN ADENYLYLTRANSFERASE FIC-RELATED"/>
    <property type="match status" value="1"/>
</dbReference>
<evidence type="ECO:0000256" key="3">
    <source>
        <dbReference type="ARBA" id="ARBA00022741"/>
    </source>
</evidence>
<evidence type="ECO:0000256" key="5">
    <source>
        <dbReference type="ARBA" id="ARBA00034531"/>
    </source>
</evidence>
<dbReference type="GO" id="GO:0005524">
    <property type="term" value="F:ATP binding"/>
    <property type="evidence" value="ECO:0007669"/>
    <property type="project" value="UniProtKB-KW"/>
</dbReference>
<keyword evidence="3" id="KW-0547">Nucleotide-binding</keyword>
<dbReference type="AlphaFoldDB" id="A0A1H3NVE4"/>
<dbReference type="EC" id="2.7.7.108" evidence="5"/>
<evidence type="ECO:0000313" key="9">
    <source>
        <dbReference type="EMBL" id="SDY92862.1"/>
    </source>
</evidence>
<sequence length="210" mass="24462">MKDPYLYPNTEIMINKFNIKNSKELNSMEADFTSSRLKDIIQYGLEGKFDLEHLLKYHFTIFQDIYYWAGQLRTINIEKSEPALGGISIEYSDVDNIKSDIVFILSKVKSIYWNELNIDNKSNLFSRFIADLWKVHPFREGNTRTIITFCCNYAEKEGFPLDTDLLKDNSDYVRNALVAASAKFHDLGDKSNLEYLTRIIEDAIERGKNK</sequence>
<dbReference type="OrthoDB" id="9813719at2"/>
<evidence type="ECO:0000313" key="10">
    <source>
        <dbReference type="Proteomes" id="UP000198625"/>
    </source>
</evidence>
<dbReference type="STRING" id="415015.SAMN05660462_01278"/>
<proteinExistence type="predicted"/>
<keyword evidence="2" id="KW-0548">Nucleotidyltransferase</keyword>
<evidence type="ECO:0000256" key="7">
    <source>
        <dbReference type="ARBA" id="ARBA00048696"/>
    </source>
</evidence>
<keyword evidence="4" id="KW-0067">ATP-binding</keyword>
<protein>
    <recommendedName>
        <fullName evidence="5">protein adenylyltransferase</fullName>
        <ecNumber evidence="5">2.7.7.108</ecNumber>
    </recommendedName>
</protein>
<dbReference type="GO" id="GO:0070733">
    <property type="term" value="F:AMPylase activity"/>
    <property type="evidence" value="ECO:0007669"/>
    <property type="project" value="UniProtKB-EC"/>
</dbReference>
<dbReference type="RefSeq" id="WP_091728771.1">
    <property type="nucleotide sequence ID" value="NZ_FNQE01000011.1"/>
</dbReference>
<comment type="catalytic activity">
    <reaction evidence="6">
        <text>L-threonyl-[protein] + ATP = 3-O-(5'-adenylyl)-L-threonyl-[protein] + diphosphate</text>
        <dbReference type="Rhea" id="RHEA:54292"/>
        <dbReference type="Rhea" id="RHEA-COMP:11060"/>
        <dbReference type="Rhea" id="RHEA-COMP:13847"/>
        <dbReference type="ChEBI" id="CHEBI:30013"/>
        <dbReference type="ChEBI" id="CHEBI:30616"/>
        <dbReference type="ChEBI" id="CHEBI:33019"/>
        <dbReference type="ChEBI" id="CHEBI:138113"/>
        <dbReference type="EC" id="2.7.7.108"/>
    </reaction>
</comment>
<keyword evidence="1" id="KW-0808">Transferase</keyword>
<name>A0A1H3NVE4_9FIRM</name>
<evidence type="ECO:0000259" key="8">
    <source>
        <dbReference type="PROSITE" id="PS51459"/>
    </source>
</evidence>
<dbReference type="Pfam" id="PF02661">
    <property type="entry name" value="Fic"/>
    <property type="match status" value="1"/>
</dbReference>
<dbReference type="PANTHER" id="PTHR39560:SF1">
    <property type="entry name" value="PROTEIN ADENYLYLTRANSFERASE FIC-RELATED"/>
    <property type="match status" value="1"/>
</dbReference>
<organism evidence="9 10">
    <name type="scientific">Proteiniborus ethanoligenes</name>
    <dbReference type="NCBI Taxonomy" id="415015"/>
    <lineage>
        <taxon>Bacteria</taxon>
        <taxon>Bacillati</taxon>
        <taxon>Bacillota</taxon>
        <taxon>Clostridia</taxon>
        <taxon>Eubacteriales</taxon>
        <taxon>Proteiniborus</taxon>
    </lineage>
</organism>